<organism evidence="2 3">
    <name type="scientific">Streptantibioticus ferralitis</name>
    <dbReference type="NCBI Taxonomy" id="236510"/>
    <lineage>
        <taxon>Bacteria</taxon>
        <taxon>Bacillati</taxon>
        <taxon>Actinomycetota</taxon>
        <taxon>Actinomycetes</taxon>
        <taxon>Kitasatosporales</taxon>
        <taxon>Streptomycetaceae</taxon>
        <taxon>Streptantibioticus</taxon>
    </lineage>
</organism>
<dbReference type="EMBL" id="JARHTQ010000030">
    <property type="protein sequence ID" value="MDF2260142.1"/>
    <property type="molecule type" value="Genomic_DNA"/>
</dbReference>
<comment type="caution">
    <text evidence="2">The sequence shown here is derived from an EMBL/GenBank/DDBJ whole genome shotgun (WGS) entry which is preliminary data.</text>
</comment>
<proteinExistence type="predicted"/>
<accession>A0ABT5Z8I8</accession>
<protein>
    <submittedName>
        <fullName evidence="2">Uncharacterized protein</fullName>
    </submittedName>
</protein>
<evidence type="ECO:0000313" key="2">
    <source>
        <dbReference type="EMBL" id="MDF2260142.1"/>
    </source>
</evidence>
<gene>
    <name evidence="2" type="ORF">P2L57_31815</name>
</gene>
<keyword evidence="1" id="KW-0732">Signal</keyword>
<reference evidence="2 3" key="1">
    <citation type="submission" date="2023-03" db="EMBL/GenBank/DDBJ databases">
        <title>Draft genome sequence of type strain Streptomyces ferralitis JCM 14344.</title>
        <authorList>
            <person name="Klaysubun C."/>
            <person name="Duangmal K."/>
        </authorList>
    </citation>
    <scope>NUCLEOTIDE SEQUENCE [LARGE SCALE GENOMIC DNA]</scope>
    <source>
        <strain evidence="2 3">JCM 14344</strain>
    </source>
</reference>
<evidence type="ECO:0000313" key="3">
    <source>
        <dbReference type="Proteomes" id="UP001220022"/>
    </source>
</evidence>
<evidence type="ECO:0000256" key="1">
    <source>
        <dbReference type="SAM" id="SignalP"/>
    </source>
</evidence>
<name>A0ABT5Z8I8_9ACTN</name>
<keyword evidence="3" id="KW-1185">Reference proteome</keyword>
<dbReference type="RefSeq" id="WP_275820452.1">
    <property type="nucleotide sequence ID" value="NZ_BAAANM010000032.1"/>
</dbReference>
<feature type="chain" id="PRO_5045722347" evidence="1">
    <location>
        <begin position="25"/>
        <end position="47"/>
    </location>
</feature>
<dbReference type="Proteomes" id="UP001220022">
    <property type="component" value="Unassembled WGS sequence"/>
</dbReference>
<feature type="signal peptide" evidence="1">
    <location>
        <begin position="1"/>
        <end position="24"/>
    </location>
</feature>
<sequence length="47" mass="4400">MPRTRAIGAAGILAAAALTLSACGAAPATSTTANGKSAAIAARSGTW</sequence>
<dbReference type="PROSITE" id="PS51257">
    <property type="entry name" value="PROKAR_LIPOPROTEIN"/>
    <property type="match status" value="1"/>
</dbReference>